<accession>A0A2S7F8W1</accession>
<feature type="coiled-coil region" evidence="1">
    <location>
        <begin position="64"/>
        <end position="94"/>
    </location>
</feature>
<dbReference type="AlphaFoldDB" id="A0A2S7F8W1"/>
<organism evidence="3 4">
    <name type="scientific">Clostridium butyricum</name>
    <dbReference type="NCBI Taxonomy" id="1492"/>
    <lineage>
        <taxon>Bacteria</taxon>
        <taxon>Bacillati</taxon>
        <taxon>Bacillota</taxon>
        <taxon>Clostridia</taxon>
        <taxon>Eubacteriales</taxon>
        <taxon>Clostridiaceae</taxon>
        <taxon>Clostridium</taxon>
    </lineage>
</organism>
<evidence type="ECO:0000313" key="4">
    <source>
        <dbReference type="Proteomes" id="UP000238081"/>
    </source>
</evidence>
<evidence type="ECO:0000256" key="2">
    <source>
        <dbReference type="SAM" id="Phobius"/>
    </source>
</evidence>
<name>A0A2S7F8W1_CLOBU</name>
<protein>
    <recommendedName>
        <fullName evidence="5">DUF4446 family protein</fullName>
    </recommendedName>
</protein>
<dbReference type="EMBL" id="LRDH01000117">
    <property type="protein sequence ID" value="PPV13761.1"/>
    <property type="molecule type" value="Genomic_DNA"/>
</dbReference>
<evidence type="ECO:0000256" key="1">
    <source>
        <dbReference type="SAM" id="Coils"/>
    </source>
</evidence>
<keyword evidence="1" id="KW-0175">Coiled coil</keyword>
<gene>
    <name evidence="3" type="ORF">AWN73_15790</name>
</gene>
<keyword evidence="2" id="KW-0472">Membrane</keyword>
<sequence length="173" mass="19966">MEALINSINEFMPYIIIGMAAIIVLLFIIILFLFKTIGKVEDKYRRLMKGTNSKNLEEMLLERIESVEEVKEISEKAIKECERLEVKMEECIQKVAIMRYKAFEDVGSDLSFSIALLDDKNDGVILTGIYGRQESTTYAKPVDKGISRYDLSEEELYVLNEACNKYEVNKKKK</sequence>
<proteinExistence type="predicted"/>
<comment type="caution">
    <text evidence="3">The sequence shown here is derived from an EMBL/GenBank/DDBJ whole genome shotgun (WGS) entry which is preliminary data.</text>
</comment>
<evidence type="ECO:0000313" key="3">
    <source>
        <dbReference type="EMBL" id="PPV13761.1"/>
    </source>
</evidence>
<feature type="transmembrane region" description="Helical" evidence="2">
    <location>
        <begin position="12"/>
        <end position="34"/>
    </location>
</feature>
<evidence type="ECO:0008006" key="5">
    <source>
        <dbReference type="Google" id="ProtNLM"/>
    </source>
</evidence>
<dbReference type="InterPro" id="IPR027981">
    <property type="entry name" value="DUF4446"/>
</dbReference>
<dbReference type="Proteomes" id="UP000238081">
    <property type="component" value="Unassembled WGS sequence"/>
</dbReference>
<keyword evidence="2" id="KW-1133">Transmembrane helix</keyword>
<reference evidence="3 4" key="1">
    <citation type="submission" date="2016-01" db="EMBL/GenBank/DDBJ databases">
        <title>Characterization of the Clostridium difficile lineages that are prevalent in Hong Kong and China.</title>
        <authorList>
            <person name="Kwok J.S.-L."/>
            <person name="Lam W.-Y."/>
            <person name="Ip M."/>
            <person name="Chan T.-F."/>
            <person name="Hawkey P.M."/>
            <person name="Tsui S.K.-W."/>
        </authorList>
    </citation>
    <scope>NUCLEOTIDE SEQUENCE [LARGE SCALE GENOMIC DNA]</scope>
    <source>
        <strain evidence="3 4">300064</strain>
    </source>
</reference>
<keyword evidence="2" id="KW-0812">Transmembrane</keyword>
<dbReference type="RefSeq" id="WP_043666785.1">
    <property type="nucleotide sequence ID" value="NZ_JSEG01000028.1"/>
</dbReference>
<dbReference type="Pfam" id="PF14584">
    <property type="entry name" value="DUF4446"/>
    <property type="match status" value="1"/>
</dbReference>